<dbReference type="EMBL" id="JACKVH010000017">
    <property type="protein sequence ID" value="MCV7381229.1"/>
    <property type="molecule type" value="Genomic_DNA"/>
</dbReference>
<feature type="domain" description="Mammalian cell entry C-terminal" evidence="3">
    <location>
        <begin position="131"/>
        <end position="378"/>
    </location>
</feature>
<dbReference type="Proteomes" id="UP001141650">
    <property type="component" value="Unassembled WGS sequence"/>
</dbReference>
<gene>
    <name evidence="5" type="ORF">BST11_19860</name>
    <name evidence="4" type="ORF">H7K38_21610</name>
</gene>
<dbReference type="PANTHER" id="PTHR33371:SF19">
    <property type="entry name" value="MCE-FAMILY PROTEIN MCE4A"/>
    <property type="match status" value="1"/>
</dbReference>
<dbReference type="PANTHER" id="PTHR33371">
    <property type="entry name" value="INTERMEMBRANE PHOSPHOLIPID TRANSPORT SYSTEM BINDING PROTEIN MLAD-RELATED"/>
    <property type="match status" value="1"/>
</dbReference>
<dbReference type="GO" id="GO:0051701">
    <property type="term" value="P:biological process involved in interaction with host"/>
    <property type="evidence" value="ECO:0007669"/>
    <property type="project" value="TreeGrafter"/>
</dbReference>
<dbReference type="Pfam" id="PF11887">
    <property type="entry name" value="Mce4_CUP1"/>
    <property type="match status" value="1"/>
</dbReference>
<keyword evidence="6" id="KW-1185">Reference proteome</keyword>
<dbReference type="EMBL" id="MVHD01000042">
    <property type="protein sequence ID" value="OQZ88956.1"/>
    <property type="molecule type" value="Genomic_DNA"/>
</dbReference>
<dbReference type="InterPro" id="IPR024516">
    <property type="entry name" value="Mce_C"/>
</dbReference>
<comment type="caution">
    <text evidence="4">The sequence shown here is derived from an EMBL/GenBank/DDBJ whole genome shotgun (WGS) entry which is preliminary data.</text>
</comment>
<evidence type="ECO:0000313" key="5">
    <source>
        <dbReference type="EMBL" id="OQZ88956.1"/>
    </source>
</evidence>
<proteinExistence type="predicted"/>
<evidence type="ECO:0000313" key="7">
    <source>
        <dbReference type="Proteomes" id="UP001141650"/>
    </source>
</evidence>
<keyword evidence="1" id="KW-1133">Transmembrane helix</keyword>
<reference evidence="4" key="3">
    <citation type="journal article" date="2022" name="BMC Genomics">
        <title>Comparative genome analysis of mycobacteria focusing on tRNA and non-coding RNA.</title>
        <authorList>
            <person name="Behra P.R.K."/>
            <person name="Pettersson B.M.F."/>
            <person name="Ramesh M."/>
            <person name="Das S."/>
            <person name="Dasgupta S."/>
            <person name="Kirsebom L.A."/>
        </authorList>
    </citation>
    <scope>NUCLEOTIDE SEQUENCE</scope>
    <source>
        <strain evidence="4">CCUG 55640</strain>
    </source>
</reference>
<accession>A0AA41XUD5</accession>
<evidence type="ECO:0000313" key="4">
    <source>
        <dbReference type="EMBL" id="MCV7381229.1"/>
    </source>
</evidence>
<dbReference type="NCBIfam" id="TIGR00996">
    <property type="entry name" value="Mtu_fam_mce"/>
    <property type="match status" value="1"/>
</dbReference>
<dbReference type="AlphaFoldDB" id="A0AA41XUD5"/>
<feature type="transmembrane region" description="Helical" evidence="1">
    <location>
        <begin position="20"/>
        <end position="37"/>
    </location>
</feature>
<organism evidence="4 7">
    <name type="scientific">Mycobacterium alsense</name>
    <dbReference type="NCBI Taxonomy" id="324058"/>
    <lineage>
        <taxon>Bacteria</taxon>
        <taxon>Bacillati</taxon>
        <taxon>Actinomycetota</taxon>
        <taxon>Actinomycetes</taxon>
        <taxon>Mycobacteriales</taxon>
        <taxon>Mycobacteriaceae</taxon>
        <taxon>Mycobacterium</taxon>
    </lineage>
</organism>
<feature type="domain" description="Mce/MlaD" evidence="2">
    <location>
        <begin position="44"/>
        <end position="125"/>
    </location>
</feature>
<dbReference type="Proteomes" id="UP000192319">
    <property type="component" value="Unassembled WGS sequence"/>
</dbReference>
<evidence type="ECO:0000313" key="6">
    <source>
        <dbReference type="Proteomes" id="UP000192319"/>
    </source>
</evidence>
<reference evidence="5 6" key="1">
    <citation type="submission" date="2017-02" db="EMBL/GenBank/DDBJ databases">
        <title>The new phylogeny of genus Mycobacterium.</title>
        <authorList>
            <person name="Tortoli E."/>
            <person name="Trovato A."/>
            <person name="Cirillo D.M."/>
        </authorList>
    </citation>
    <scope>NUCLEOTIDE SEQUENCE [LARGE SCALE GENOMIC DNA]</scope>
    <source>
        <strain evidence="5 6">DSM 45230</strain>
    </source>
</reference>
<dbReference type="GO" id="GO:0005576">
    <property type="term" value="C:extracellular region"/>
    <property type="evidence" value="ECO:0007669"/>
    <property type="project" value="TreeGrafter"/>
</dbReference>
<evidence type="ECO:0000259" key="2">
    <source>
        <dbReference type="Pfam" id="PF02470"/>
    </source>
</evidence>
<dbReference type="InterPro" id="IPR003399">
    <property type="entry name" value="Mce/MlaD"/>
</dbReference>
<dbReference type="InterPro" id="IPR052336">
    <property type="entry name" value="MlaD_Phospholipid_Transporter"/>
</dbReference>
<keyword evidence="1" id="KW-0812">Transmembrane</keyword>
<name>A0AA41XUD5_9MYCO</name>
<keyword evidence="1" id="KW-0472">Membrane</keyword>
<evidence type="ECO:0000256" key="1">
    <source>
        <dbReference type="SAM" id="Phobius"/>
    </source>
</evidence>
<reference evidence="4" key="2">
    <citation type="submission" date="2020-07" db="EMBL/GenBank/DDBJ databases">
        <authorList>
            <person name="Pettersson B.M.F."/>
            <person name="Behra P.R.K."/>
            <person name="Ramesh M."/>
            <person name="Das S."/>
            <person name="Dasgupta S."/>
            <person name="Kirsebom L.A."/>
        </authorList>
    </citation>
    <scope>NUCLEOTIDE SEQUENCE</scope>
    <source>
        <strain evidence="4">CCUG 55640</strain>
    </source>
</reference>
<sequence length="435" mass="46074">MTSPAKENPQRIPPYRTTALVFLVVSAAVLGFVWLQFRGRLSPTTQLTMLAPRAGLVMDPGSKVTYNGVEIGRVASISEIERDGKPAAEFVLNVNPKWIELIPANVDANIRATTLFGNKYVSLTSPKKPMPQHITSQHTIDARSVTTEFNTLFDTLTSITEKLDPVKVNLTLAAAAQALTGLGDKFGQSIVNANAILDDINPQMPQIRHDIQRLAALGDIYADAAPDLIDSLNNAVTTARTLHRQEADLDAALLAAAGLGNTGADIFARGGPYLQRGAADLVPTAQLFDTYSPEIFCTIRNYYDEEPAAYATTGGGNGYALKTMTELTSGLGGILTLPGLAGAAATMGLLGLAGLVGGAPNPFVYPDNLPRVNARGGPGGAPGCWQTITHDLWPAPSLVVDTGASLAPYNHLETGSPYAIEYVWGRQVGDNTINP</sequence>
<evidence type="ECO:0000259" key="3">
    <source>
        <dbReference type="Pfam" id="PF11887"/>
    </source>
</evidence>
<dbReference type="InterPro" id="IPR005693">
    <property type="entry name" value="Mce"/>
</dbReference>
<dbReference type="RefSeq" id="WP_083139625.1">
    <property type="nucleotide sequence ID" value="NZ_JACKVH010000017.1"/>
</dbReference>
<protein>
    <submittedName>
        <fullName evidence="4">MCE family protein</fullName>
    </submittedName>
    <submittedName>
        <fullName evidence="5">MCE-family protein MCE1A</fullName>
    </submittedName>
</protein>
<dbReference type="Pfam" id="PF02470">
    <property type="entry name" value="MlaD"/>
    <property type="match status" value="1"/>
</dbReference>